<accession>A0ABQ9JKQ1</accession>
<organism evidence="1 2">
    <name type="scientific">Molorchus minor</name>
    <dbReference type="NCBI Taxonomy" id="1323400"/>
    <lineage>
        <taxon>Eukaryota</taxon>
        <taxon>Metazoa</taxon>
        <taxon>Ecdysozoa</taxon>
        <taxon>Arthropoda</taxon>
        <taxon>Hexapoda</taxon>
        <taxon>Insecta</taxon>
        <taxon>Pterygota</taxon>
        <taxon>Neoptera</taxon>
        <taxon>Endopterygota</taxon>
        <taxon>Coleoptera</taxon>
        <taxon>Polyphaga</taxon>
        <taxon>Cucujiformia</taxon>
        <taxon>Chrysomeloidea</taxon>
        <taxon>Cerambycidae</taxon>
        <taxon>Lamiinae</taxon>
        <taxon>Monochamini</taxon>
        <taxon>Molorchus</taxon>
    </lineage>
</organism>
<proteinExistence type="predicted"/>
<sequence>MYASIFNYFLGSEHDRGTKKRTFPKGKGVLPLFKGWTLRYKRCHSKQKCILCGKSHAILMCLELPAHKEERDKEGKQVKQSDQVLTNHTSTRTLRVHLIGKRSTRQVRALLDTGSQRSYILQNTAQEMGFVSTKEEKIIHTLFGGRITNEQRHICYEVSVSGAGHTCSLEALDQPMICNPVPYIQEGPWTDELKALGIAPTDVIGDGPIEMLFGADVIGKLYTGRKQELTCGLFAVETLLGWTPPKRENSVNHF</sequence>
<evidence type="ECO:0000313" key="1">
    <source>
        <dbReference type="EMBL" id="KAJ8978462.1"/>
    </source>
</evidence>
<dbReference type="SUPFAM" id="SSF50630">
    <property type="entry name" value="Acid proteases"/>
    <property type="match status" value="1"/>
</dbReference>
<dbReference type="Gene3D" id="2.40.70.10">
    <property type="entry name" value="Acid Proteases"/>
    <property type="match status" value="1"/>
</dbReference>
<gene>
    <name evidence="1" type="ORF">NQ317_002916</name>
</gene>
<dbReference type="Proteomes" id="UP001162164">
    <property type="component" value="Unassembled WGS sequence"/>
</dbReference>
<dbReference type="InterPro" id="IPR021109">
    <property type="entry name" value="Peptidase_aspartic_dom_sf"/>
</dbReference>
<dbReference type="EMBL" id="JAPWTJ010000435">
    <property type="protein sequence ID" value="KAJ8978462.1"/>
    <property type="molecule type" value="Genomic_DNA"/>
</dbReference>
<evidence type="ECO:0000313" key="2">
    <source>
        <dbReference type="Proteomes" id="UP001162164"/>
    </source>
</evidence>
<name>A0ABQ9JKQ1_9CUCU</name>
<reference evidence="1" key="1">
    <citation type="journal article" date="2023" name="Insect Mol. Biol.">
        <title>Genome sequencing provides insights into the evolution of gene families encoding plant cell wall-degrading enzymes in longhorned beetles.</title>
        <authorList>
            <person name="Shin N.R."/>
            <person name="Okamura Y."/>
            <person name="Kirsch R."/>
            <person name="Pauchet Y."/>
        </authorList>
    </citation>
    <scope>NUCLEOTIDE SEQUENCE</scope>
    <source>
        <strain evidence="1">MMC_N1</strain>
    </source>
</reference>
<dbReference type="PROSITE" id="PS00141">
    <property type="entry name" value="ASP_PROTEASE"/>
    <property type="match status" value="1"/>
</dbReference>
<protein>
    <recommendedName>
        <fullName evidence="3">Peptidase A2 domain-containing protein</fullName>
    </recommendedName>
</protein>
<dbReference type="InterPro" id="IPR001969">
    <property type="entry name" value="Aspartic_peptidase_AS"/>
</dbReference>
<keyword evidence="2" id="KW-1185">Reference proteome</keyword>
<comment type="caution">
    <text evidence="1">The sequence shown here is derived from an EMBL/GenBank/DDBJ whole genome shotgun (WGS) entry which is preliminary data.</text>
</comment>
<evidence type="ECO:0008006" key="3">
    <source>
        <dbReference type="Google" id="ProtNLM"/>
    </source>
</evidence>